<sequence>MSTIESTLAPVAPPKARAKPGLSPIDRDERRLGFALLAPAFLLLFGVVVYPIVDLVVTSFQLNNLAQPWMGTPFVGLENYGRAMSDDRFWEATFHTGLYVLVTVPGAVVVGLGLALLANQPFRVKWPVRLGLLLPWALPLVFAGLIFRWFFEYTQGLVNNALLMVGLPAQAWLTDPTLAFIAICIAIVWKTSSFVALVLLAGLQTIPRSLYEAAEIDGAGKLAQFWEITLPMLRPAIVVALIFRTITAIQTFDIPFAMTNGGPGNSTETLAMYIHKTTIDFLDLGYGSALAVLMFIVSAILTAGYLRYTRRDPSARGH</sequence>
<dbReference type="GO" id="GO:0005886">
    <property type="term" value="C:plasma membrane"/>
    <property type="evidence" value="ECO:0007669"/>
    <property type="project" value="UniProtKB-SubCell"/>
</dbReference>
<feature type="transmembrane region" description="Helical" evidence="7">
    <location>
        <begin position="178"/>
        <end position="201"/>
    </location>
</feature>
<evidence type="ECO:0000256" key="5">
    <source>
        <dbReference type="ARBA" id="ARBA00022989"/>
    </source>
</evidence>
<dbReference type="InterPro" id="IPR051393">
    <property type="entry name" value="ABC_transporter_permease"/>
</dbReference>
<evidence type="ECO:0000256" key="8">
    <source>
        <dbReference type="SAM" id="MobiDB-lite"/>
    </source>
</evidence>
<dbReference type="InterPro" id="IPR035906">
    <property type="entry name" value="MetI-like_sf"/>
</dbReference>
<keyword evidence="11" id="KW-1185">Reference proteome</keyword>
<evidence type="ECO:0000256" key="1">
    <source>
        <dbReference type="ARBA" id="ARBA00004651"/>
    </source>
</evidence>
<dbReference type="GO" id="GO:0055085">
    <property type="term" value="P:transmembrane transport"/>
    <property type="evidence" value="ECO:0007669"/>
    <property type="project" value="InterPro"/>
</dbReference>
<evidence type="ECO:0000256" key="4">
    <source>
        <dbReference type="ARBA" id="ARBA00022692"/>
    </source>
</evidence>
<keyword evidence="4 7" id="KW-0812">Transmembrane</keyword>
<protein>
    <submittedName>
        <fullName evidence="10">Sugar ABC transporter permease</fullName>
    </submittedName>
</protein>
<feature type="transmembrane region" description="Helical" evidence="7">
    <location>
        <begin position="236"/>
        <end position="258"/>
    </location>
</feature>
<evidence type="ECO:0000256" key="6">
    <source>
        <dbReference type="ARBA" id="ARBA00023136"/>
    </source>
</evidence>
<dbReference type="CDD" id="cd06261">
    <property type="entry name" value="TM_PBP2"/>
    <property type="match status" value="1"/>
</dbReference>
<dbReference type="PROSITE" id="PS50928">
    <property type="entry name" value="ABC_TM1"/>
    <property type="match status" value="1"/>
</dbReference>
<dbReference type="Gene3D" id="1.10.3720.10">
    <property type="entry name" value="MetI-like"/>
    <property type="match status" value="1"/>
</dbReference>
<dbReference type="PANTHER" id="PTHR30193:SF37">
    <property type="entry name" value="INNER MEMBRANE ABC TRANSPORTER PERMEASE PROTEIN YCJO"/>
    <property type="match status" value="1"/>
</dbReference>
<dbReference type="RefSeq" id="WP_149821202.1">
    <property type="nucleotide sequence ID" value="NZ_VUOA01000037.1"/>
</dbReference>
<keyword evidence="2 7" id="KW-0813">Transport</keyword>
<reference evidence="10 11" key="2">
    <citation type="submission" date="2019-09" db="EMBL/GenBank/DDBJ databases">
        <authorList>
            <person name="Jin C."/>
        </authorList>
    </citation>
    <scope>NUCLEOTIDE SEQUENCE [LARGE SCALE GENOMIC DNA]</scope>
    <source>
        <strain evidence="10 11">BN140002</strain>
    </source>
</reference>
<dbReference type="AlphaFoldDB" id="A0A5B2V839"/>
<proteinExistence type="inferred from homology"/>
<keyword evidence="6 7" id="KW-0472">Membrane</keyword>
<organism evidence="10 11">
    <name type="scientific">Salinarimonas soli</name>
    <dbReference type="NCBI Taxonomy" id="1638099"/>
    <lineage>
        <taxon>Bacteria</taxon>
        <taxon>Pseudomonadati</taxon>
        <taxon>Pseudomonadota</taxon>
        <taxon>Alphaproteobacteria</taxon>
        <taxon>Hyphomicrobiales</taxon>
        <taxon>Salinarimonadaceae</taxon>
        <taxon>Salinarimonas</taxon>
    </lineage>
</organism>
<comment type="similarity">
    <text evidence="7">Belongs to the binding-protein-dependent transport system permease family.</text>
</comment>
<comment type="caution">
    <text evidence="10">The sequence shown here is derived from an EMBL/GenBank/DDBJ whole genome shotgun (WGS) entry which is preliminary data.</text>
</comment>
<feature type="domain" description="ABC transmembrane type-1" evidence="9">
    <location>
        <begin position="93"/>
        <end position="305"/>
    </location>
</feature>
<evidence type="ECO:0000313" key="10">
    <source>
        <dbReference type="EMBL" id="KAA2235204.1"/>
    </source>
</evidence>
<dbReference type="InterPro" id="IPR000515">
    <property type="entry name" value="MetI-like"/>
</dbReference>
<dbReference type="OrthoDB" id="9785347at2"/>
<dbReference type="Proteomes" id="UP000323142">
    <property type="component" value="Unassembled WGS sequence"/>
</dbReference>
<feature type="transmembrane region" description="Helical" evidence="7">
    <location>
        <begin position="286"/>
        <end position="306"/>
    </location>
</feature>
<dbReference type="EMBL" id="VUOA01000037">
    <property type="protein sequence ID" value="KAA2235204.1"/>
    <property type="molecule type" value="Genomic_DNA"/>
</dbReference>
<evidence type="ECO:0000256" key="2">
    <source>
        <dbReference type="ARBA" id="ARBA00022448"/>
    </source>
</evidence>
<evidence type="ECO:0000256" key="7">
    <source>
        <dbReference type="RuleBase" id="RU363032"/>
    </source>
</evidence>
<reference evidence="10 11" key="1">
    <citation type="submission" date="2019-09" db="EMBL/GenBank/DDBJ databases">
        <title>Salinarimonas rosea gen. nov., sp. nov., a new member of the a-2 subgroup of the Proteobacteria.</title>
        <authorList>
            <person name="Liu J."/>
        </authorList>
    </citation>
    <scope>NUCLEOTIDE SEQUENCE [LARGE SCALE GENOMIC DNA]</scope>
    <source>
        <strain evidence="10 11">BN140002</strain>
    </source>
</reference>
<feature type="transmembrane region" description="Helical" evidence="7">
    <location>
        <begin position="32"/>
        <end position="53"/>
    </location>
</feature>
<name>A0A5B2V839_9HYPH</name>
<gene>
    <name evidence="10" type="ORF">F0L46_20890</name>
</gene>
<feature type="region of interest" description="Disordered" evidence="8">
    <location>
        <begin position="1"/>
        <end position="23"/>
    </location>
</feature>
<evidence type="ECO:0000256" key="3">
    <source>
        <dbReference type="ARBA" id="ARBA00022475"/>
    </source>
</evidence>
<dbReference type="Pfam" id="PF00528">
    <property type="entry name" value="BPD_transp_1"/>
    <property type="match status" value="1"/>
</dbReference>
<dbReference type="PANTHER" id="PTHR30193">
    <property type="entry name" value="ABC TRANSPORTER PERMEASE PROTEIN"/>
    <property type="match status" value="1"/>
</dbReference>
<dbReference type="SUPFAM" id="SSF161098">
    <property type="entry name" value="MetI-like"/>
    <property type="match status" value="1"/>
</dbReference>
<evidence type="ECO:0000259" key="9">
    <source>
        <dbReference type="PROSITE" id="PS50928"/>
    </source>
</evidence>
<feature type="transmembrane region" description="Helical" evidence="7">
    <location>
        <begin position="98"/>
        <end position="118"/>
    </location>
</feature>
<comment type="subcellular location">
    <subcellularLocation>
        <location evidence="1 7">Cell membrane</location>
        <topology evidence="1 7">Multi-pass membrane protein</topology>
    </subcellularLocation>
</comment>
<evidence type="ECO:0000313" key="11">
    <source>
        <dbReference type="Proteomes" id="UP000323142"/>
    </source>
</evidence>
<keyword evidence="5 7" id="KW-1133">Transmembrane helix</keyword>
<accession>A0A5B2V839</accession>
<keyword evidence="3" id="KW-1003">Cell membrane</keyword>
<feature type="transmembrane region" description="Helical" evidence="7">
    <location>
        <begin position="130"/>
        <end position="151"/>
    </location>
</feature>